<dbReference type="Proteomes" id="UP000677750">
    <property type="component" value="Segment"/>
</dbReference>
<feature type="region of interest" description="Disordered" evidence="1">
    <location>
        <begin position="1"/>
        <end position="54"/>
    </location>
</feature>
<dbReference type="EMBL" id="MH477288">
    <property type="protein sequence ID" value="AYW51540.1"/>
    <property type="molecule type" value="Viral_cRNA"/>
</dbReference>
<dbReference type="KEGG" id="vg:80535901"/>
<evidence type="ECO:0000313" key="2">
    <source>
        <dbReference type="EMBL" id="AYW51540.1"/>
    </source>
</evidence>
<sequence length="433" mass="48392">MWKRQLHDISMTKYSRMSSGKSSSLTQKTSETKPKRPSTPSGHKTPKSESSLSSIDALEKEQVKKLVKHSSLDYIRQSLSGSADIIAETLMEGDDNGESGAFGITLPAPPSTAPTRDPEQIAPVQEIDTLTWYPYYRTETPKGHNTRLYLEMLTRTREAELGKLELLRSTEEVGKTIGCLKTLMLWEQLNSIFRYMEGSEFPDIISDLCYYMTTCPDSIEPYLKCLNRVKPYLHNPGASIKLMEEKASAMANIFSALIDEGKAHQDESIKFAEQVSNVSANLAGLQEVLEQTVIKVSKLDLLPGDLSPPASGVSIPSTSRAPEGTKVKEVSFKEPGEYRGHYHFKVQDGKIKSIIPPRGNPEIEKMLTYHPDVQKIFVNLDQQTLINKLNHDPSHKTAFTAPQSMQRSELLRALCRGVPKTSYQWIKSTSPEA</sequence>
<dbReference type="GeneID" id="80535901"/>
<feature type="compositionally biased region" description="Low complexity" evidence="1">
    <location>
        <begin position="15"/>
        <end position="24"/>
    </location>
</feature>
<evidence type="ECO:0000313" key="3">
    <source>
        <dbReference type="Proteomes" id="UP000677750"/>
    </source>
</evidence>
<accession>A0A3G5FMC7</accession>
<reference evidence="2 3" key="1">
    <citation type="journal article" date="2019" name="Arch. Virol.">
        <title>Discovery of three RNA viruses using ant transcriptomic datasets.</title>
        <authorList>
            <person name="Kleanthous E."/>
            <person name="Olendraite I."/>
            <person name="Lukhovitskaya N.I."/>
            <person name="Firth A.E."/>
        </authorList>
    </citation>
    <scope>NUCLEOTIDE SEQUENCE [LARGE SCALE GENOMIC DNA]</scope>
    <source>
        <strain evidence="2">Cambridge</strain>
    </source>
</reference>
<feature type="compositionally biased region" description="Polar residues" evidence="1">
    <location>
        <begin position="38"/>
        <end position="54"/>
    </location>
</feature>
<evidence type="ECO:0000256" key="1">
    <source>
        <dbReference type="SAM" id="MobiDB-lite"/>
    </source>
</evidence>
<proteinExistence type="predicted"/>
<organism evidence="2 3">
    <name type="scientific">Lasius neglectus virus 2</name>
    <dbReference type="NCBI Taxonomy" id="2170211"/>
    <lineage>
        <taxon>Viruses</taxon>
        <taxon>Riboviria</taxon>
        <taxon>Orthornavirae</taxon>
    </lineage>
</organism>
<keyword evidence="3" id="KW-1185">Reference proteome</keyword>
<dbReference type="RefSeq" id="YP_010797905.1">
    <property type="nucleotide sequence ID" value="NC_076250.1"/>
</dbReference>
<name>A0A3G5FMC7_9VIRU</name>
<protein>
    <submittedName>
        <fullName evidence="2">Putative polymerase co-factor</fullName>
    </submittedName>
</protein>